<dbReference type="GO" id="GO:0003700">
    <property type="term" value="F:DNA-binding transcription factor activity"/>
    <property type="evidence" value="ECO:0007669"/>
    <property type="project" value="InterPro"/>
</dbReference>
<reference evidence="7" key="1">
    <citation type="submission" date="2022-07" db="EMBL/GenBank/DDBJ databases">
        <title>Fungi with potential for degradation of polypropylene.</title>
        <authorList>
            <person name="Gostincar C."/>
        </authorList>
    </citation>
    <scope>NUCLEOTIDE SEQUENCE</scope>
    <source>
        <strain evidence="7">EXF-13308</strain>
    </source>
</reference>
<dbReference type="EMBL" id="JANBVO010000036">
    <property type="protein sequence ID" value="KAJ9137153.1"/>
    <property type="molecule type" value="Genomic_DNA"/>
</dbReference>
<evidence type="ECO:0000256" key="1">
    <source>
        <dbReference type="ARBA" id="ARBA00004123"/>
    </source>
</evidence>
<evidence type="ECO:0000256" key="2">
    <source>
        <dbReference type="ARBA" id="ARBA00023015"/>
    </source>
</evidence>
<dbReference type="GO" id="GO:0008270">
    <property type="term" value="F:zinc ion binding"/>
    <property type="evidence" value="ECO:0007669"/>
    <property type="project" value="InterPro"/>
</dbReference>
<dbReference type="GO" id="GO:0006351">
    <property type="term" value="P:DNA-templated transcription"/>
    <property type="evidence" value="ECO:0007669"/>
    <property type="project" value="InterPro"/>
</dbReference>
<proteinExistence type="predicted"/>
<sequence>MGLHNRAASAHLDPVERRQRARVFWLAYILDKDLSLRGQQPSVQLDDDIDLELPSPLLDNKDDGATAGIVITADGNARMNYFLARVQLATIEGGVYDCLYSTRALNRSHEERSMARDSIVCALEEWRASIPSEFGAAAVASSTNNHPAHIGFFCLLHSTSLACLTLISRAHAWDEQWVSSLRERGRGTRALQLPPGWEALVHQARDFMALFGETWSRGIWFQWMVSCPYVSAMVLLIANNLNNLQHDKIQLDSQLVDAALLWPKEVSNEIQKEEVRLLRNLCAEIVREMRRKRTEAIALTRGGSLFSNLLDST</sequence>
<dbReference type="InterPro" id="IPR007219">
    <property type="entry name" value="XnlR_reg_dom"/>
</dbReference>
<dbReference type="InterPro" id="IPR050987">
    <property type="entry name" value="AtrR-like"/>
</dbReference>
<evidence type="ECO:0000313" key="8">
    <source>
        <dbReference type="Proteomes" id="UP001174694"/>
    </source>
</evidence>
<protein>
    <submittedName>
        <fullName evidence="7">Transcription factor</fullName>
    </submittedName>
</protein>
<dbReference type="PANTHER" id="PTHR46910">
    <property type="entry name" value="TRANSCRIPTION FACTOR PDR1"/>
    <property type="match status" value="1"/>
</dbReference>
<dbReference type="GO" id="GO:0005634">
    <property type="term" value="C:nucleus"/>
    <property type="evidence" value="ECO:0007669"/>
    <property type="project" value="UniProtKB-SubCell"/>
</dbReference>
<accession>A0AA38R6Z4</accession>
<gene>
    <name evidence="7" type="ORF">NKR23_g9298</name>
</gene>
<keyword evidence="3" id="KW-0238">DNA-binding</keyword>
<organism evidence="7 8">
    <name type="scientific">Pleurostoma richardsiae</name>
    <dbReference type="NCBI Taxonomy" id="41990"/>
    <lineage>
        <taxon>Eukaryota</taxon>
        <taxon>Fungi</taxon>
        <taxon>Dikarya</taxon>
        <taxon>Ascomycota</taxon>
        <taxon>Pezizomycotina</taxon>
        <taxon>Sordariomycetes</taxon>
        <taxon>Sordariomycetidae</taxon>
        <taxon>Calosphaeriales</taxon>
        <taxon>Pleurostomataceae</taxon>
        <taxon>Pleurostoma</taxon>
    </lineage>
</organism>
<keyword evidence="8" id="KW-1185">Reference proteome</keyword>
<evidence type="ECO:0000313" key="7">
    <source>
        <dbReference type="EMBL" id="KAJ9137153.1"/>
    </source>
</evidence>
<keyword evidence="2" id="KW-0805">Transcription regulation</keyword>
<dbReference type="CDD" id="cd12148">
    <property type="entry name" value="fungal_TF_MHR"/>
    <property type="match status" value="1"/>
</dbReference>
<name>A0AA38R6Z4_9PEZI</name>
<dbReference type="PANTHER" id="PTHR46910:SF37">
    <property type="entry name" value="ZN(II)2CYS6 TRANSCRIPTION FACTOR (EUROFUNG)"/>
    <property type="match status" value="1"/>
</dbReference>
<comment type="caution">
    <text evidence="7">The sequence shown here is derived from an EMBL/GenBank/DDBJ whole genome shotgun (WGS) entry which is preliminary data.</text>
</comment>
<evidence type="ECO:0000259" key="6">
    <source>
        <dbReference type="Pfam" id="PF04082"/>
    </source>
</evidence>
<keyword evidence="4" id="KW-0804">Transcription</keyword>
<dbReference type="AlphaFoldDB" id="A0AA38R6Z4"/>
<dbReference type="Pfam" id="PF04082">
    <property type="entry name" value="Fungal_trans"/>
    <property type="match status" value="1"/>
</dbReference>
<feature type="domain" description="Xylanolytic transcriptional activator regulatory" evidence="6">
    <location>
        <begin position="1"/>
        <end position="127"/>
    </location>
</feature>
<evidence type="ECO:0000256" key="4">
    <source>
        <dbReference type="ARBA" id="ARBA00023163"/>
    </source>
</evidence>
<dbReference type="GO" id="GO:0003677">
    <property type="term" value="F:DNA binding"/>
    <property type="evidence" value="ECO:0007669"/>
    <property type="project" value="UniProtKB-KW"/>
</dbReference>
<evidence type="ECO:0000256" key="3">
    <source>
        <dbReference type="ARBA" id="ARBA00023125"/>
    </source>
</evidence>
<evidence type="ECO:0000256" key="5">
    <source>
        <dbReference type="ARBA" id="ARBA00023242"/>
    </source>
</evidence>
<dbReference type="Proteomes" id="UP001174694">
    <property type="component" value="Unassembled WGS sequence"/>
</dbReference>
<keyword evidence="5" id="KW-0539">Nucleus</keyword>
<comment type="subcellular location">
    <subcellularLocation>
        <location evidence="1">Nucleus</location>
    </subcellularLocation>
</comment>